<protein>
    <submittedName>
        <fullName evidence="3">Uncharacterized protein</fullName>
    </submittedName>
</protein>
<dbReference type="EMBL" id="SCKW01000013">
    <property type="protein sequence ID" value="RWZ79423.1"/>
    <property type="molecule type" value="Genomic_DNA"/>
</dbReference>
<feature type="transmembrane region" description="Helical" evidence="2">
    <location>
        <begin position="157"/>
        <end position="177"/>
    </location>
</feature>
<feature type="transmembrane region" description="Helical" evidence="2">
    <location>
        <begin position="60"/>
        <end position="82"/>
    </location>
</feature>
<feature type="transmembrane region" description="Helical" evidence="2">
    <location>
        <begin position="189"/>
        <end position="212"/>
    </location>
</feature>
<dbReference type="AlphaFoldDB" id="A0A4Q0AJC5"/>
<reference evidence="3" key="1">
    <citation type="submission" date="2019-01" db="EMBL/GenBank/DDBJ databases">
        <title>Genomic signatures and co-occurrence patterns of the ultra-small Saccharimodia (Patescibacteria phylum) suggest a symbiotic lifestyle.</title>
        <authorList>
            <person name="Lemos L."/>
            <person name="Medeiros J."/>
            <person name="Andreote F."/>
            <person name="Fernandes G."/>
            <person name="Varani A."/>
            <person name="Oliveira G."/>
            <person name="Pylro V."/>
        </authorList>
    </citation>
    <scope>NUCLEOTIDE SEQUENCE [LARGE SCALE GENOMIC DNA]</scope>
    <source>
        <strain evidence="3">AMD01</strain>
    </source>
</reference>
<comment type="caution">
    <text evidence="3">The sequence shown here is derived from an EMBL/GenBank/DDBJ whole genome shotgun (WGS) entry which is preliminary data.</text>
</comment>
<accession>A0A4Q0AJC5</accession>
<evidence type="ECO:0000256" key="1">
    <source>
        <dbReference type="SAM" id="MobiDB-lite"/>
    </source>
</evidence>
<feature type="transmembrane region" description="Helical" evidence="2">
    <location>
        <begin position="88"/>
        <end position="110"/>
    </location>
</feature>
<keyword evidence="4" id="KW-1185">Reference proteome</keyword>
<sequence length="310" mass="34841">MALARLFDFGGSRALLNLKIRMDEQKQTNQPDPNFLPRQDSGNPQQKVQPLAQIEGPKRLFFQVLMAGLIGIAVVAVIVGLVSNFNNVVIRELVTITMVALHGLLGFSYITSPERREKRAGVRSTELFSNTVFALIAVSFITSLFATWQLLGDQMTFKLYLFYGVVLFATLHADALYRLRGFDKKIDQAIVTNYLFMAVVAVMLTILIFASSSYLGTVFYRVLAAMGIIDATTTIAVVVMHKMYLQRHPELAAQAARAAKAQLKNFWKNLLVTLLLVFVILQIILGAFWLIASLTYYLNMPYIKEPFIKF</sequence>
<feature type="transmembrane region" description="Helical" evidence="2">
    <location>
        <begin position="131"/>
        <end position="151"/>
    </location>
</feature>
<name>A0A4Q0AJC5_9BACT</name>
<feature type="transmembrane region" description="Helical" evidence="2">
    <location>
        <begin position="218"/>
        <end position="239"/>
    </location>
</feature>
<dbReference type="Proteomes" id="UP000289269">
    <property type="component" value="Unassembled WGS sequence"/>
</dbReference>
<keyword evidence="2" id="KW-0472">Membrane</keyword>
<gene>
    <name evidence="3" type="ORF">EOT04_01745</name>
</gene>
<organism evidence="3 4">
    <name type="scientific">Candidatus Chaera renei</name>
    <dbReference type="NCBI Taxonomy" id="2506947"/>
    <lineage>
        <taxon>Bacteria</taxon>
        <taxon>Candidatus Saccharimonadota</taxon>
        <taxon>Candidatus Saccharimonadia</taxon>
        <taxon>Candidatus Saccharimonadales</taxon>
        <taxon>Candidatus Saccharimonadaceae</taxon>
        <taxon>Candidatus Chaera</taxon>
    </lineage>
</organism>
<feature type="region of interest" description="Disordered" evidence="1">
    <location>
        <begin position="27"/>
        <end position="47"/>
    </location>
</feature>
<keyword evidence="2" id="KW-0812">Transmembrane</keyword>
<evidence type="ECO:0000256" key="2">
    <source>
        <dbReference type="SAM" id="Phobius"/>
    </source>
</evidence>
<evidence type="ECO:0000313" key="4">
    <source>
        <dbReference type="Proteomes" id="UP000289269"/>
    </source>
</evidence>
<keyword evidence="2" id="KW-1133">Transmembrane helix</keyword>
<feature type="transmembrane region" description="Helical" evidence="2">
    <location>
        <begin position="270"/>
        <end position="292"/>
    </location>
</feature>
<evidence type="ECO:0000313" key="3">
    <source>
        <dbReference type="EMBL" id="RWZ79423.1"/>
    </source>
</evidence>
<proteinExistence type="predicted"/>